<dbReference type="GO" id="GO:0006508">
    <property type="term" value="P:proteolysis"/>
    <property type="evidence" value="ECO:0007669"/>
    <property type="project" value="InterPro"/>
</dbReference>
<dbReference type="STRING" id="1073090.A0A1L9ST69"/>
<dbReference type="OrthoDB" id="27214at2759"/>
<feature type="chain" id="PRO_5013358687" evidence="2">
    <location>
        <begin position="24"/>
        <end position="715"/>
    </location>
</feature>
<evidence type="ECO:0000256" key="1">
    <source>
        <dbReference type="SAM" id="MobiDB-lite"/>
    </source>
</evidence>
<dbReference type="GeneID" id="34614382"/>
<dbReference type="Pfam" id="PF03572">
    <property type="entry name" value="Peptidase_S41"/>
    <property type="match status" value="1"/>
</dbReference>
<dbReference type="PANTHER" id="PTHR37049:SF4">
    <property type="entry name" value="RHODANESE DOMAIN-CONTAINING PROTEIN"/>
    <property type="match status" value="1"/>
</dbReference>
<dbReference type="AlphaFoldDB" id="A0A1L9ST69"/>
<name>A0A1L9ST69_9EURO</name>
<feature type="domain" description="CPAF-like PDZ" evidence="4">
    <location>
        <begin position="154"/>
        <end position="273"/>
    </location>
</feature>
<dbReference type="SUPFAM" id="SSF52096">
    <property type="entry name" value="ClpP/crotonase"/>
    <property type="match status" value="1"/>
</dbReference>
<keyword evidence="6" id="KW-1185">Reference proteome</keyword>
<evidence type="ECO:0000259" key="4">
    <source>
        <dbReference type="Pfam" id="PF23658"/>
    </source>
</evidence>
<feature type="signal peptide" evidence="2">
    <location>
        <begin position="1"/>
        <end position="23"/>
    </location>
</feature>
<dbReference type="InterPro" id="IPR005151">
    <property type="entry name" value="Tail-specific_protease"/>
</dbReference>
<evidence type="ECO:0000313" key="5">
    <source>
        <dbReference type="EMBL" id="OJJ50399.1"/>
    </source>
</evidence>
<dbReference type="Pfam" id="PF23658">
    <property type="entry name" value="PDZ_CPAF_rel"/>
    <property type="match status" value="1"/>
</dbReference>
<reference evidence="6" key="1">
    <citation type="journal article" date="2017" name="Genome Biol.">
        <title>Comparative genomics reveals high biological diversity and specific adaptations in the industrially and medically important fungal genus Aspergillus.</title>
        <authorList>
            <person name="de Vries R.P."/>
            <person name="Riley R."/>
            <person name="Wiebenga A."/>
            <person name="Aguilar-Osorio G."/>
            <person name="Amillis S."/>
            <person name="Uchima C.A."/>
            <person name="Anderluh G."/>
            <person name="Asadollahi M."/>
            <person name="Askin M."/>
            <person name="Barry K."/>
            <person name="Battaglia E."/>
            <person name="Bayram O."/>
            <person name="Benocci T."/>
            <person name="Braus-Stromeyer S.A."/>
            <person name="Caldana C."/>
            <person name="Canovas D."/>
            <person name="Cerqueira G.C."/>
            <person name="Chen F."/>
            <person name="Chen W."/>
            <person name="Choi C."/>
            <person name="Clum A."/>
            <person name="Dos Santos R.A."/>
            <person name="Damasio A.R."/>
            <person name="Diallinas G."/>
            <person name="Emri T."/>
            <person name="Fekete E."/>
            <person name="Flipphi M."/>
            <person name="Freyberg S."/>
            <person name="Gallo A."/>
            <person name="Gournas C."/>
            <person name="Habgood R."/>
            <person name="Hainaut M."/>
            <person name="Harispe M.L."/>
            <person name="Henrissat B."/>
            <person name="Hilden K.S."/>
            <person name="Hope R."/>
            <person name="Hossain A."/>
            <person name="Karabika E."/>
            <person name="Karaffa L."/>
            <person name="Karanyi Z."/>
            <person name="Krasevec N."/>
            <person name="Kuo A."/>
            <person name="Kusch H."/>
            <person name="LaButti K."/>
            <person name="Lagendijk E.L."/>
            <person name="Lapidus A."/>
            <person name="Levasseur A."/>
            <person name="Lindquist E."/>
            <person name="Lipzen A."/>
            <person name="Logrieco A.F."/>
            <person name="MacCabe A."/>
            <person name="Maekelae M.R."/>
            <person name="Malavazi I."/>
            <person name="Melin P."/>
            <person name="Meyer V."/>
            <person name="Mielnichuk N."/>
            <person name="Miskei M."/>
            <person name="Molnar A.P."/>
            <person name="Mule G."/>
            <person name="Ngan C.Y."/>
            <person name="Orejas M."/>
            <person name="Orosz E."/>
            <person name="Ouedraogo J.P."/>
            <person name="Overkamp K.M."/>
            <person name="Park H.-S."/>
            <person name="Perrone G."/>
            <person name="Piumi F."/>
            <person name="Punt P.J."/>
            <person name="Ram A.F."/>
            <person name="Ramon A."/>
            <person name="Rauscher S."/>
            <person name="Record E."/>
            <person name="Riano-Pachon D.M."/>
            <person name="Robert V."/>
            <person name="Roehrig J."/>
            <person name="Ruller R."/>
            <person name="Salamov A."/>
            <person name="Salih N.S."/>
            <person name="Samson R.A."/>
            <person name="Sandor E."/>
            <person name="Sanguinetti M."/>
            <person name="Schuetze T."/>
            <person name="Sepcic K."/>
            <person name="Shelest E."/>
            <person name="Sherlock G."/>
            <person name="Sophianopoulou V."/>
            <person name="Squina F.M."/>
            <person name="Sun H."/>
            <person name="Susca A."/>
            <person name="Todd R.B."/>
            <person name="Tsang A."/>
            <person name="Unkles S.E."/>
            <person name="van de Wiele N."/>
            <person name="van Rossen-Uffink D."/>
            <person name="Oliveira J.V."/>
            <person name="Vesth T.C."/>
            <person name="Visser J."/>
            <person name="Yu J.-H."/>
            <person name="Zhou M."/>
            <person name="Andersen M.R."/>
            <person name="Archer D.B."/>
            <person name="Baker S.E."/>
            <person name="Benoit I."/>
            <person name="Brakhage A.A."/>
            <person name="Braus G.H."/>
            <person name="Fischer R."/>
            <person name="Frisvad J.C."/>
            <person name="Goldman G.H."/>
            <person name="Houbraken J."/>
            <person name="Oakley B."/>
            <person name="Pocsi I."/>
            <person name="Scazzocchio C."/>
            <person name="Seiboth B."/>
            <person name="vanKuyk P.A."/>
            <person name="Wortman J."/>
            <person name="Dyer P.S."/>
            <person name="Grigoriev I.V."/>
        </authorList>
    </citation>
    <scope>NUCLEOTIDE SEQUENCE [LARGE SCALE GENOMIC DNA]</scope>
    <source>
        <strain evidence="6">CBS 506.65</strain>
    </source>
</reference>
<dbReference type="GO" id="GO:0008236">
    <property type="term" value="F:serine-type peptidase activity"/>
    <property type="evidence" value="ECO:0007669"/>
    <property type="project" value="InterPro"/>
</dbReference>
<feature type="domain" description="Tail specific protease" evidence="3">
    <location>
        <begin position="347"/>
        <end position="543"/>
    </location>
</feature>
<dbReference type="InterPro" id="IPR052766">
    <property type="entry name" value="S41A_metabolite_peptidase"/>
</dbReference>
<dbReference type="Proteomes" id="UP000184188">
    <property type="component" value="Unassembled WGS sequence"/>
</dbReference>
<keyword evidence="2" id="KW-0732">Signal</keyword>
<organism evidence="5 6">
    <name type="scientific">Penicilliopsis zonata CBS 506.65</name>
    <dbReference type="NCBI Taxonomy" id="1073090"/>
    <lineage>
        <taxon>Eukaryota</taxon>
        <taxon>Fungi</taxon>
        <taxon>Dikarya</taxon>
        <taxon>Ascomycota</taxon>
        <taxon>Pezizomycotina</taxon>
        <taxon>Eurotiomycetes</taxon>
        <taxon>Eurotiomycetidae</taxon>
        <taxon>Eurotiales</taxon>
        <taxon>Aspergillaceae</taxon>
        <taxon>Penicilliopsis</taxon>
    </lineage>
</organism>
<feature type="compositionally biased region" description="Low complexity" evidence="1">
    <location>
        <begin position="296"/>
        <end position="317"/>
    </location>
</feature>
<feature type="region of interest" description="Disordered" evidence="1">
    <location>
        <begin position="296"/>
        <end position="319"/>
    </location>
</feature>
<dbReference type="VEuPathDB" id="FungiDB:ASPZODRAFT_23043"/>
<dbReference type="RefSeq" id="XP_022584909.1">
    <property type="nucleotide sequence ID" value="XM_022727918.1"/>
</dbReference>
<protein>
    <submittedName>
        <fullName evidence="5">Uncharacterized protein</fullName>
    </submittedName>
</protein>
<evidence type="ECO:0000256" key="2">
    <source>
        <dbReference type="SAM" id="SignalP"/>
    </source>
</evidence>
<dbReference type="InterPro" id="IPR029045">
    <property type="entry name" value="ClpP/crotonase-like_dom_sf"/>
</dbReference>
<evidence type="ECO:0000313" key="6">
    <source>
        <dbReference type="Proteomes" id="UP000184188"/>
    </source>
</evidence>
<dbReference type="EMBL" id="KV878337">
    <property type="protein sequence ID" value="OJJ50399.1"/>
    <property type="molecule type" value="Genomic_DNA"/>
</dbReference>
<dbReference type="PANTHER" id="PTHR37049">
    <property type="entry name" value="PEPTIDASE S41 FAMILY PROTEIN"/>
    <property type="match status" value="1"/>
</dbReference>
<sequence>MRFQSDLSAALLLAAVSAVQVNAGSVKSNEPCAEMSEMYVKATKANTTASIPARLGYECLKSMPFVSDLAVEFIEEYRKYLLFQSTIEILQDPPVGYLMPSTDLLGGLDTIQENAAANKYESQFDFDMDLSSLIASAHDGHLSIDLCSLQLLYFTIDLPLASVSSDGLELPQVYLWQDMVLANDGDQSVSPVASINGVDVVEFLAEITSAENFQDPDAQYNMAFPGNGRRVTLGAVTDAWQLPSVWPGESTYTIKFENGSTVDVDRTITTEKDLSDAMWQNGTALFKAVCLPETTTSTSSSSSSDSASTTSDSSSTAQVSGYPTDVVISESNNYISGYYLDGKGFEDIAVLVVPTFSVSGDEPAAFARVAREFIGNATADGKTKMLIDLSGNPGGDIDAGFNLFRLFFPNEALYTATRFRSHESLYLMGKVLSTVDVSTISADYFEVTVEGPLDSRTQVTPDQEGSFSSWAEIYGPHVILNTNTSTLYANSNFTLISSADEPISGYGDIPLDPTTSPFTAENIVLISDGFCSSTCTSFSELMKYQGVRSIAFGGRPLNEPMQAMGGVKGAESLDLSAIEMYSALVASIAMNASETSSPLLTESELDLLNATGPIPLEDFPLTFSGGELNFRNSYHKDNDQVPLQFVYEAAECRLFYTAENYLEQETVWTAAATAMWNGGSCVPGSTNGTGSLYETTASNRMKQLAILVALGKELQ</sequence>
<proteinExistence type="predicted"/>
<evidence type="ECO:0000259" key="3">
    <source>
        <dbReference type="Pfam" id="PF03572"/>
    </source>
</evidence>
<accession>A0A1L9ST69</accession>
<gene>
    <name evidence="5" type="ORF">ASPZODRAFT_23043</name>
</gene>
<dbReference type="InterPro" id="IPR056186">
    <property type="entry name" value="PDZ_CPAF-rel"/>
</dbReference>
<dbReference type="Gene3D" id="3.90.226.10">
    <property type="entry name" value="2-enoyl-CoA Hydratase, Chain A, domain 1"/>
    <property type="match status" value="1"/>
</dbReference>